<proteinExistence type="predicted"/>
<organism evidence="2 3">
    <name type="scientific">Pseudaquabacterium rugosum</name>
    <dbReference type="NCBI Taxonomy" id="2984194"/>
    <lineage>
        <taxon>Bacteria</taxon>
        <taxon>Pseudomonadati</taxon>
        <taxon>Pseudomonadota</taxon>
        <taxon>Betaproteobacteria</taxon>
        <taxon>Burkholderiales</taxon>
        <taxon>Sphaerotilaceae</taxon>
        <taxon>Pseudaquabacterium</taxon>
    </lineage>
</organism>
<reference evidence="2 3" key="1">
    <citation type="submission" date="2024-04" db="EMBL/GenBank/DDBJ databases">
        <title>Novel species of the genus Ideonella isolated from streams.</title>
        <authorList>
            <person name="Lu H."/>
        </authorList>
    </citation>
    <scope>NUCLEOTIDE SEQUENCE [LARGE SCALE GENOMIC DNA]</scope>
    <source>
        <strain evidence="2 3">BYS139W</strain>
    </source>
</reference>
<comment type="caution">
    <text evidence="2">The sequence shown here is derived from an EMBL/GenBank/DDBJ whole genome shotgun (WGS) entry which is preliminary data.</text>
</comment>
<feature type="region of interest" description="Disordered" evidence="1">
    <location>
        <begin position="159"/>
        <end position="179"/>
    </location>
</feature>
<evidence type="ECO:0000313" key="2">
    <source>
        <dbReference type="EMBL" id="MEK8025715.1"/>
    </source>
</evidence>
<dbReference type="RefSeq" id="WP_341373490.1">
    <property type="nucleotide sequence ID" value="NZ_JBBUTF010000005.1"/>
</dbReference>
<dbReference type="EMBL" id="JBBUTF010000005">
    <property type="protein sequence ID" value="MEK8025715.1"/>
    <property type="molecule type" value="Genomic_DNA"/>
</dbReference>
<sequence length="297" mass="30884">MNPPRKFSPFLLAAGAGLLVLLLAFVPVLWSLLHPAARLADPVAVEAARRTPDLTPATMPATTASEGGPLPWQIRLLPDGHSEVFGLRPGLDTLADITRRLEAAAARGEPVTLQLGLVARLGEIGTLEALAEPWQAGFVQGRLVLGFALPEAVRRRWRETSATGAGPGTAALDESSPMDGGARRFTLNAAARVEAATARLQSLTFVPATRLGEADMQARFGPPTSVSDAADGTRTLLYPARGLAISVRAGSRPVLVYVAPREAALLMRQGSGSEAVTTDDAAGSLRSTPSGAASHPG</sequence>
<protein>
    <submittedName>
        <fullName evidence="2">Uncharacterized protein</fullName>
    </submittedName>
</protein>
<evidence type="ECO:0000313" key="3">
    <source>
        <dbReference type="Proteomes" id="UP001368500"/>
    </source>
</evidence>
<dbReference type="Proteomes" id="UP001368500">
    <property type="component" value="Unassembled WGS sequence"/>
</dbReference>
<keyword evidence="3" id="KW-1185">Reference proteome</keyword>
<accession>A0ABU9BAE4</accession>
<gene>
    <name evidence="2" type="ORF">AACH11_07060</name>
</gene>
<evidence type="ECO:0000256" key="1">
    <source>
        <dbReference type="SAM" id="MobiDB-lite"/>
    </source>
</evidence>
<feature type="compositionally biased region" description="Low complexity" evidence="1">
    <location>
        <begin position="160"/>
        <end position="171"/>
    </location>
</feature>
<name>A0ABU9BAE4_9BURK</name>
<feature type="region of interest" description="Disordered" evidence="1">
    <location>
        <begin position="270"/>
        <end position="297"/>
    </location>
</feature>